<protein>
    <submittedName>
        <fullName evidence="2">Phosphopantetheine-binding protein</fullName>
    </submittedName>
</protein>
<evidence type="ECO:0000259" key="1">
    <source>
        <dbReference type="PROSITE" id="PS50075"/>
    </source>
</evidence>
<name>A0AA91DLX2_VARPD</name>
<dbReference type="RefSeq" id="WP_081269748.1">
    <property type="nucleotide sequence ID" value="NZ_LVHG01000061.1"/>
</dbReference>
<dbReference type="Pfam" id="PF00550">
    <property type="entry name" value="PP-binding"/>
    <property type="match status" value="1"/>
</dbReference>
<proteinExistence type="predicted"/>
<evidence type="ECO:0000313" key="2">
    <source>
        <dbReference type="EMBL" id="OAK60526.1"/>
    </source>
</evidence>
<sequence length="101" mass="10802">MSYSDASSPTFNSIATILETDFKVERSAISPATALSDLGLDSLALMEFVFAVEDAFHLRIPEDRLDPREAGITLQRLCEVIDAESSGTATAMPAQPAEVPA</sequence>
<dbReference type="AlphaFoldDB" id="A0AA91DLX2"/>
<dbReference type="PROSITE" id="PS50075">
    <property type="entry name" value="CARRIER"/>
    <property type="match status" value="1"/>
</dbReference>
<dbReference type="SUPFAM" id="SSF47336">
    <property type="entry name" value="ACP-like"/>
    <property type="match status" value="1"/>
</dbReference>
<dbReference type="Gene3D" id="1.10.1200.10">
    <property type="entry name" value="ACP-like"/>
    <property type="match status" value="1"/>
</dbReference>
<organism evidence="2 3">
    <name type="scientific">Variovorax paradoxus</name>
    <dbReference type="NCBI Taxonomy" id="34073"/>
    <lineage>
        <taxon>Bacteria</taxon>
        <taxon>Pseudomonadati</taxon>
        <taxon>Pseudomonadota</taxon>
        <taxon>Betaproteobacteria</taxon>
        <taxon>Burkholderiales</taxon>
        <taxon>Comamonadaceae</taxon>
        <taxon>Variovorax</taxon>
    </lineage>
</organism>
<dbReference type="InterPro" id="IPR009081">
    <property type="entry name" value="PP-bd_ACP"/>
</dbReference>
<dbReference type="EMBL" id="LVHG01000061">
    <property type="protein sequence ID" value="OAK60526.1"/>
    <property type="molecule type" value="Genomic_DNA"/>
</dbReference>
<reference evidence="2 3" key="1">
    <citation type="submission" date="2016-03" db="EMBL/GenBank/DDBJ databases">
        <title>Genome sequence of Variovorax paradoxus KB5.</title>
        <authorList>
            <person name="Jeong H."/>
            <person name="Hong C.E."/>
            <person name="Jo S.H."/>
            <person name="Park J.M."/>
        </authorList>
    </citation>
    <scope>NUCLEOTIDE SEQUENCE [LARGE SCALE GENOMIC DNA]</scope>
    <source>
        <strain evidence="2 3">KB5</strain>
    </source>
</reference>
<feature type="domain" description="Carrier" evidence="1">
    <location>
        <begin position="8"/>
        <end position="85"/>
    </location>
</feature>
<comment type="caution">
    <text evidence="2">The sequence shown here is derived from an EMBL/GenBank/DDBJ whole genome shotgun (WGS) entry which is preliminary data.</text>
</comment>
<gene>
    <name evidence="2" type="ORF">A3K87_23645</name>
</gene>
<dbReference type="Proteomes" id="UP000077852">
    <property type="component" value="Unassembled WGS sequence"/>
</dbReference>
<evidence type="ECO:0000313" key="3">
    <source>
        <dbReference type="Proteomes" id="UP000077852"/>
    </source>
</evidence>
<dbReference type="InterPro" id="IPR036736">
    <property type="entry name" value="ACP-like_sf"/>
</dbReference>
<accession>A0AA91DLX2</accession>